<dbReference type="FunFam" id="3.40.50.300:FF:000997">
    <property type="entry name" value="Multidrug resistance-associated protein 1"/>
    <property type="match status" value="1"/>
</dbReference>
<dbReference type="GO" id="GO:0005524">
    <property type="term" value="F:ATP binding"/>
    <property type="evidence" value="ECO:0007669"/>
    <property type="project" value="UniProtKB-KW"/>
</dbReference>
<dbReference type="SUPFAM" id="SSF52540">
    <property type="entry name" value="P-loop containing nucleoside triphosphate hydrolases"/>
    <property type="match status" value="2"/>
</dbReference>
<dbReference type="CDD" id="cd03244">
    <property type="entry name" value="ABCC_MRP_domain2"/>
    <property type="match status" value="1"/>
</dbReference>
<dbReference type="InterPro" id="IPR017871">
    <property type="entry name" value="ABC_transporter-like_CS"/>
</dbReference>
<dbReference type="PROSITE" id="PS00211">
    <property type="entry name" value="ABC_TRANSPORTER_1"/>
    <property type="match status" value="1"/>
</dbReference>
<dbReference type="Pfam" id="PF00664">
    <property type="entry name" value="ABC_membrane"/>
    <property type="match status" value="2"/>
</dbReference>
<dbReference type="InterPro" id="IPR003593">
    <property type="entry name" value="AAA+_ATPase"/>
</dbReference>
<evidence type="ECO:0000256" key="6">
    <source>
        <dbReference type="ARBA" id="ARBA00022840"/>
    </source>
</evidence>
<keyword evidence="3" id="KW-0813">Transport</keyword>
<evidence type="ECO:0000313" key="13">
    <source>
        <dbReference type="Proteomes" id="UP000077115"/>
    </source>
</evidence>
<evidence type="ECO:0000256" key="4">
    <source>
        <dbReference type="ARBA" id="ARBA00022692"/>
    </source>
</evidence>
<feature type="transmembrane region" description="Helical" evidence="9">
    <location>
        <begin position="954"/>
        <end position="973"/>
    </location>
</feature>
<dbReference type="GO" id="GO:0016887">
    <property type="term" value="F:ATP hydrolysis activity"/>
    <property type="evidence" value="ECO:0007669"/>
    <property type="project" value="InterPro"/>
</dbReference>
<dbReference type="EMBL" id="DS022301">
    <property type="protein sequence ID" value="OAJ37942.1"/>
    <property type="molecule type" value="Genomic_DNA"/>
</dbReference>
<evidence type="ECO:0000256" key="9">
    <source>
        <dbReference type="SAM" id="Phobius"/>
    </source>
</evidence>
<dbReference type="GO" id="GO:0140359">
    <property type="term" value="F:ABC-type transporter activity"/>
    <property type="evidence" value="ECO:0007669"/>
    <property type="project" value="InterPro"/>
</dbReference>
<dbReference type="PANTHER" id="PTHR24223:SF456">
    <property type="entry name" value="MULTIDRUG RESISTANCE-ASSOCIATED PROTEIN LETHAL(2)03659"/>
    <property type="match status" value="1"/>
</dbReference>
<feature type="transmembrane region" description="Helical" evidence="9">
    <location>
        <begin position="132"/>
        <end position="151"/>
    </location>
</feature>
<feature type="domain" description="ABC transporter" evidence="10">
    <location>
        <begin position="1053"/>
        <end position="1288"/>
    </location>
</feature>
<comment type="subcellular location">
    <subcellularLocation>
        <location evidence="1">Membrane</location>
        <topology evidence="1">Multi-pass membrane protein</topology>
    </subcellularLocation>
</comment>
<dbReference type="PANTHER" id="PTHR24223">
    <property type="entry name" value="ATP-BINDING CASSETTE SUB-FAMILY C"/>
    <property type="match status" value="1"/>
</dbReference>
<dbReference type="CDD" id="cd18597">
    <property type="entry name" value="ABC_6TM_YOR1_D1_like"/>
    <property type="match status" value="1"/>
</dbReference>
<sequence>MEPTAANPSPEYRLNVFIRWTYGWISPLLKNGYKHPLQQKELWDLDAHLQAKNINATFDAAWQKELQRPNVKSSPSIRLLRVLFAAFGKDLVRSAGDMGVTSILSVGSSVLLLYMITWIQDTQAGVATFGDWFGYVMAISIFLAQLFTTFADNWQLELTTKTGYNIKTSLIAALYKKSLVLSGKSRLKYSIGMITNIIATDTNRVDIACQYLNMGWGAPFQITMATALLIWTIGPSALVGLAVMLLYIPAQSKITSMLTSSRRKANVDADRRIKLIQETLLGIRVIKIYSWEESFEKVLSDIRTIELKHIYGFLLSRAIIAGITQAVPTFSMIASFVCFSLLGNELNPAKVFASLSLFYSFRFALMFTPLVISQVTDAWIAIGRIGALLLADELDNAPKMLPLSPESAEPAIDIDDATFEWDQAEVSKEDSVNSPTRSFEKTFKLDKLNIKIPQGKLIAVVGTVGSGKSSFLNALVGEMRKVSGDVTFRGTVGYCQQHAWIQNATVKENILFGMPYNAAKYKSVIHSCALESDFAILSSGDSTEIGERGINLSGGQKQRISIARAVYFDPDIVLFDDPLSAVDSHVGRFLFEECILKTLDGKTRVLVTHQLHFLPRVDYILMMDHGRIVAQGTFDELFKTNLAFSALMQEYGGLDDKLDEEVEKPKLAENSIKNAVVRKNSDTLAKSESIKKSINEPPPDGHLMTVEERNTGLVDTRFYMSYLKMAGGMTAAFTILIVLILSQVLRVMTDQWLAYWSSNRFHLHRDTYIGTYVGLGAVQVITSVSYGAIVSYFGAIASKQIHEHALSGVFRSPISFFDSTPLGRITSRFSRDVDGVDSTLPDSIRVVVQCLTMTLSNFVLISVVFPYFLIPLAPILVGFYLLQAYYRSTARELKRLDSVSRSPLIANVSETLTGLATIRAYNSTSRFVNKTYTLIDDCNRNYYPSIMIQRWIQLRLESLNAILVLMAAIFAVIQKSHIGAGVAGLVVAYAIQVTSVLNWSVKRATETELSMNSAERLIHYAEELTPEAPDVVTKDTPGAILDLPASWPQTGHINIDQVVLRYRKDLPPVLHGVSFVVHPGQKVGIVGRTGAGKSSIMSSILRLFEIESGSVIIDGVDVKHIGLRDLRRRIGVIPQEPVLFSGTVRSNLDPFSQYQDSELWSALERANLKPTVAEASGGLDSVVTENGDNWSTGQRQLICLARAMLKNAKIIMLDEATASVDMATDDFIQKAIRKDFASTTTVLTIAHRLNTIADYDMILVLGSGRVIEFDSPRNLLANPNSHFFGMVAETGPVNADLIHSLANGKSLNSVVA</sequence>
<evidence type="ECO:0000256" key="5">
    <source>
        <dbReference type="ARBA" id="ARBA00022741"/>
    </source>
</evidence>
<keyword evidence="5" id="KW-0547">Nucleotide-binding</keyword>
<feature type="transmembrane region" description="Helical" evidence="9">
    <location>
        <begin position="726"/>
        <end position="749"/>
    </location>
</feature>
<dbReference type="STRING" id="403673.A0A177WDX7"/>
<feature type="domain" description="ABC transmembrane type-1" evidence="11">
    <location>
        <begin position="100"/>
        <end position="377"/>
    </location>
</feature>
<feature type="transmembrane region" description="Helical" evidence="9">
    <location>
        <begin position="98"/>
        <end position="120"/>
    </location>
</feature>
<dbReference type="SUPFAM" id="SSF90123">
    <property type="entry name" value="ABC transporter transmembrane region"/>
    <property type="match status" value="2"/>
</dbReference>
<name>A0A177WDX7_BATDL</name>
<dbReference type="GO" id="GO:0016020">
    <property type="term" value="C:membrane"/>
    <property type="evidence" value="ECO:0007669"/>
    <property type="project" value="UniProtKB-SubCell"/>
</dbReference>
<feature type="transmembrane region" description="Helical" evidence="9">
    <location>
        <begin position="979"/>
        <end position="1001"/>
    </location>
</feature>
<dbReference type="Gene3D" id="3.40.50.300">
    <property type="entry name" value="P-loop containing nucleotide triphosphate hydrolases"/>
    <property type="match status" value="2"/>
</dbReference>
<dbReference type="eggNOG" id="KOG0054">
    <property type="taxonomic scope" value="Eukaryota"/>
</dbReference>
<dbReference type="CDD" id="cd03250">
    <property type="entry name" value="ABCC_MRP_domain1"/>
    <property type="match status" value="1"/>
</dbReference>
<feature type="domain" description="ABC transporter" evidence="10">
    <location>
        <begin position="426"/>
        <end position="650"/>
    </location>
</feature>
<dbReference type="SMART" id="SM00382">
    <property type="entry name" value="AAA"/>
    <property type="match status" value="2"/>
</dbReference>
<organism evidence="12 13">
    <name type="scientific">Batrachochytrium dendrobatidis (strain JEL423)</name>
    <dbReference type="NCBI Taxonomy" id="403673"/>
    <lineage>
        <taxon>Eukaryota</taxon>
        <taxon>Fungi</taxon>
        <taxon>Fungi incertae sedis</taxon>
        <taxon>Chytridiomycota</taxon>
        <taxon>Chytridiomycota incertae sedis</taxon>
        <taxon>Chytridiomycetes</taxon>
        <taxon>Rhizophydiales</taxon>
        <taxon>Rhizophydiales incertae sedis</taxon>
        <taxon>Batrachochytrium</taxon>
    </lineage>
</organism>
<dbReference type="InterPro" id="IPR050173">
    <property type="entry name" value="ABC_transporter_C-like"/>
</dbReference>
<evidence type="ECO:0000313" key="12">
    <source>
        <dbReference type="EMBL" id="OAJ37942.1"/>
    </source>
</evidence>
<dbReference type="FunFam" id="1.20.1560.10:FF:000006">
    <property type="entry name" value="ATP-binding cassette, sub-family C (CFTR/MRP), member 9"/>
    <property type="match status" value="1"/>
</dbReference>
<dbReference type="FunFam" id="1.20.1560.10:FF:000010">
    <property type="entry name" value="Multidrug resistance-associated ABC transporter"/>
    <property type="match status" value="1"/>
</dbReference>
<feature type="transmembrane region" description="Helical" evidence="9">
    <location>
        <begin position="318"/>
        <end position="343"/>
    </location>
</feature>
<evidence type="ECO:0000259" key="11">
    <source>
        <dbReference type="PROSITE" id="PS50929"/>
    </source>
</evidence>
<evidence type="ECO:0000256" key="2">
    <source>
        <dbReference type="ARBA" id="ARBA00009726"/>
    </source>
</evidence>
<gene>
    <name evidence="12" type="ORF">BDEG_21913</name>
</gene>
<keyword evidence="6" id="KW-0067">ATP-binding</keyword>
<feature type="transmembrane region" description="Helical" evidence="9">
    <location>
        <begin position="867"/>
        <end position="886"/>
    </location>
</feature>
<dbReference type="InterPro" id="IPR036640">
    <property type="entry name" value="ABC1_TM_sf"/>
</dbReference>
<dbReference type="Proteomes" id="UP000077115">
    <property type="component" value="Unassembled WGS sequence"/>
</dbReference>
<protein>
    <submittedName>
        <fullName evidence="12">Uncharacterized protein</fullName>
    </submittedName>
</protein>
<evidence type="ECO:0000256" key="7">
    <source>
        <dbReference type="ARBA" id="ARBA00022989"/>
    </source>
</evidence>
<keyword evidence="4 9" id="KW-0812">Transmembrane</keyword>
<dbReference type="InterPro" id="IPR011527">
    <property type="entry name" value="ABC1_TM_dom"/>
</dbReference>
<evidence type="ECO:0000256" key="8">
    <source>
        <dbReference type="ARBA" id="ARBA00023136"/>
    </source>
</evidence>
<feature type="transmembrane region" description="Helical" evidence="9">
    <location>
        <begin position="769"/>
        <end position="793"/>
    </location>
</feature>
<keyword evidence="8 9" id="KW-0472">Membrane</keyword>
<dbReference type="InterPro" id="IPR027417">
    <property type="entry name" value="P-loop_NTPase"/>
</dbReference>
<dbReference type="OrthoDB" id="6500128at2759"/>
<accession>A0A177WDX7</accession>
<dbReference type="VEuPathDB" id="FungiDB:BDEG_21913"/>
<reference evidence="12 13" key="2">
    <citation type="submission" date="2016-05" db="EMBL/GenBank/DDBJ databases">
        <title>Lineage-specific infection strategies underlie the spectrum of fungal disease in amphibians.</title>
        <authorList>
            <person name="Cuomo C.A."/>
            <person name="Farrer R.A."/>
            <person name="James T."/>
            <person name="Longcore J."/>
            <person name="Birren B."/>
        </authorList>
    </citation>
    <scope>NUCLEOTIDE SEQUENCE [LARGE SCALE GENOMIC DNA]</scope>
    <source>
        <strain evidence="12 13">JEL423</strain>
    </source>
</reference>
<keyword evidence="7 9" id="KW-1133">Transmembrane helix</keyword>
<evidence type="ECO:0000256" key="1">
    <source>
        <dbReference type="ARBA" id="ARBA00004141"/>
    </source>
</evidence>
<feature type="domain" description="ABC transmembrane type-1" evidence="11">
    <location>
        <begin position="731"/>
        <end position="1009"/>
    </location>
</feature>
<dbReference type="Gene3D" id="1.20.1560.10">
    <property type="entry name" value="ABC transporter type 1, transmembrane domain"/>
    <property type="match status" value="2"/>
</dbReference>
<proteinExistence type="inferred from homology"/>
<dbReference type="FunFam" id="3.40.50.300:FF:000163">
    <property type="entry name" value="Multidrug resistance-associated protein member 4"/>
    <property type="match status" value="1"/>
</dbReference>
<reference evidence="12 13" key="1">
    <citation type="submission" date="2006-10" db="EMBL/GenBank/DDBJ databases">
        <title>The Genome Sequence of Batrachochytrium dendrobatidis JEL423.</title>
        <authorList>
            <consortium name="The Broad Institute Genome Sequencing Platform"/>
            <person name="Birren B."/>
            <person name="Lander E."/>
            <person name="Galagan J."/>
            <person name="Cuomo C."/>
            <person name="Devon K."/>
            <person name="Jaffe D."/>
            <person name="Butler J."/>
            <person name="Alvarez P."/>
            <person name="Gnerre S."/>
            <person name="Grabherr M."/>
            <person name="Kleber M."/>
            <person name="Mauceli E."/>
            <person name="Brockman W."/>
            <person name="Young S."/>
            <person name="LaButti K."/>
            <person name="Sykes S."/>
            <person name="DeCaprio D."/>
            <person name="Crawford M."/>
            <person name="Koehrsen M."/>
            <person name="Engels R."/>
            <person name="Montgomery P."/>
            <person name="Pearson M."/>
            <person name="Howarth C."/>
            <person name="Larson L."/>
            <person name="White J."/>
            <person name="O'Leary S."/>
            <person name="Kodira C."/>
            <person name="Zeng Q."/>
            <person name="Yandava C."/>
            <person name="Alvarado L."/>
            <person name="Longcore J."/>
            <person name="James T."/>
        </authorList>
    </citation>
    <scope>NUCLEOTIDE SEQUENCE [LARGE SCALE GENOMIC DNA]</scope>
    <source>
        <strain evidence="12 13">JEL423</strain>
    </source>
</reference>
<dbReference type="CDD" id="cd18606">
    <property type="entry name" value="ABC_6TM_YOR1_D2_like"/>
    <property type="match status" value="1"/>
</dbReference>
<comment type="similarity">
    <text evidence="2">Belongs to the ABC transporter superfamily. ABCC family. Conjugate transporter (TC 3.A.1.208) subfamily.</text>
</comment>
<feature type="transmembrane region" description="Helical" evidence="9">
    <location>
        <begin position="222"/>
        <end position="248"/>
    </location>
</feature>
<dbReference type="InterPro" id="IPR003439">
    <property type="entry name" value="ABC_transporter-like_ATP-bd"/>
</dbReference>
<dbReference type="PROSITE" id="PS50929">
    <property type="entry name" value="ABC_TM1F"/>
    <property type="match status" value="2"/>
</dbReference>
<dbReference type="Pfam" id="PF00005">
    <property type="entry name" value="ABC_tran"/>
    <property type="match status" value="2"/>
</dbReference>
<dbReference type="PROSITE" id="PS50893">
    <property type="entry name" value="ABC_TRANSPORTER_2"/>
    <property type="match status" value="2"/>
</dbReference>
<evidence type="ECO:0000259" key="10">
    <source>
        <dbReference type="PROSITE" id="PS50893"/>
    </source>
</evidence>
<evidence type="ECO:0000256" key="3">
    <source>
        <dbReference type="ARBA" id="ARBA00022448"/>
    </source>
</evidence>